<dbReference type="AlphaFoldDB" id="A0A9N7N6X7"/>
<feature type="compositionally biased region" description="Basic and acidic residues" evidence="1">
    <location>
        <begin position="42"/>
        <end position="66"/>
    </location>
</feature>
<sequence length="113" mass="12555">DRANTAIPPIQSKLLFIRTASYSSIQNGSIGKSCRNLSQRASRRDDVSTEPLQWRDRRPDLHREVAIPRPHHLLPHSADSTICSHHPQPHPPPPLRPPDSARSPPPSLSSLSS</sequence>
<keyword evidence="3" id="KW-1185">Reference proteome</keyword>
<protein>
    <submittedName>
        <fullName evidence="2">Uncharacterized protein</fullName>
    </submittedName>
</protein>
<feature type="non-terminal residue" evidence="2">
    <location>
        <position position="113"/>
    </location>
</feature>
<dbReference type="EMBL" id="CACSLK010024742">
    <property type="protein sequence ID" value="CAA0824214.1"/>
    <property type="molecule type" value="Genomic_DNA"/>
</dbReference>
<gene>
    <name evidence="2" type="ORF">SHERM_21184</name>
</gene>
<name>A0A9N7N6X7_STRHE</name>
<dbReference type="OrthoDB" id="10554645at2759"/>
<comment type="caution">
    <text evidence="2">The sequence shown here is derived from an EMBL/GenBank/DDBJ whole genome shotgun (WGS) entry which is preliminary data.</text>
</comment>
<proteinExistence type="predicted"/>
<accession>A0A9N7N6X7</accession>
<evidence type="ECO:0000256" key="1">
    <source>
        <dbReference type="SAM" id="MobiDB-lite"/>
    </source>
</evidence>
<dbReference type="Proteomes" id="UP001153555">
    <property type="component" value="Unassembled WGS sequence"/>
</dbReference>
<reference evidence="2" key="1">
    <citation type="submission" date="2019-12" db="EMBL/GenBank/DDBJ databases">
        <authorList>
            <person name="Scholes J."/>
        </authorList>
    </citation>
    <scope>NUCLEOTIDE SEQUENCE</scope>
</reference>
<evidence type="ECO:0000313" key="3">
    <source>
        <dbReference type="Proteomes" id="UP001153555"/>
    </source>
</evidence>
<feature type="compositionally biased region" description="Pro residues" evidence="1">
    <location>
        <begin position="89"/>
        <end position="107"/>
    </location>
</feature>
<feature type="region of interest" description="Disordered" evidence="1">
    <location>
        <begin position="26"/>
        <end position="113"/>
    </location>
</feature>
<feature type="compositionally biased region" description="Polar residues" evidence="1">
    <location>
        <begin position="26"/>
        <end position="40"/>
    </location>
</feature>
<evidence type="ECO:0000313" key="2">
    <source>
        <dbReference type="EMBL" id="CAA0824214.1"/>
    </source>
</evidence>
<feature type="non-terminal residue" evidence="2">
    <location>
        <position position="1"/>
    </location>
</feature>
<organism evidence="2 3">
    <name type="scientific">Striga hermonthica</name>
    <name type="common">Purple witchweed</name>
    <name type="synonym">Buchnera hermonthica</name>
    <dbReference type="NCBI Taxonomy" id="68872"/>
    <lineage>
        <taxon>Eukaryota</taxon>
        <taxon>Viridiplantae</taxon>
        <taxon>Streptophyta</taxon>
        <taxon>Embryophyta</taxon>
        <taxon>Tracheophyta</taxon>
        <taxon>Spermatophyta</taxon>
        <taxon>Magnoliopsida</taxon>
        <taxon>eudicotyledons</taxon>
        <taxon>Gunneridae</taxon>
        <taxon>Pentapetalae</taxon>
        <taxon>asterids</taxon>
        <taxon>lamiids</taxon>
        <taxon>Lamiales</taxon>
        <taxon>Orobanchaceae</taxon>
        <taxon>Buchnereae</taxon>
        <taxon>Striga</taxon>
    </lineage>
</organism>